<evidence type="ECO:0000256" key="2">
    <source>
        <dbReference type="ARBA" id="ARBA00004613"/>
    </source>
</evidence>
<evidence type="ECO:0000256" key="6">
    <source>
        <dbReference type="ARBA" id="ARBA00022536"/>
    </source>
</evidence>
<evidence type="ECO:0000313" key="14">
    <source>
        <dbReference type="EMBL" id="KAF5902620.1"/>
    </source>
</evidence>
<evidence type="ECO:0000256" key="8">
    <source>
        <dbReference type="ARBA" id="ARBA00023157"/>
    </source>
</evidence>
<dbReference type="InterPro" id="IPR017857">
    <property type="entry name" value="Coagulation_fac-like_Gla_dom"/>
</dbReference>
<name>A0A8J4TW91_CLAMG</name>
<evidence type="ECO:0000256" key="10">
    <source>
        <dbReference type="PROSITE-ProRule" id="PRU00076"/>
    </source>
</evidence>
<dbReference type="Gene3D" id="4.10.740.10">
    <property type="entry name" value="Coagulation Factor IX"/>
    <property type="match status" value="1"/>
</dbReference>
<dbReference type="PROSITE" id="PS50998">
    <property type="entry name" value="GLA_2"/>
    <property type="match status" value="1"/>
</dbReference>
<comment type="subcellular location">
    <subcellularLocation>
        <location evidence="2">Secreted</location>
    </subcellularLocation>
</comment>
<dbReference type="GO" id="GO:0004252">
    <property type="term" value="F:serine-type endopeptidase activity"/>
    <property type="evidence" value="ECO:0007669"/>
    <property type="project" value="UniProtKB-EC"/>
</dbReference>
<keyword evidence="11" id="KW-0732">Signal</keyword>
<feature type="chain" id="PRO_5035255297" description="coagulation factor Xa" evidence="11">
    <location>
        <begin position="20"/>
        <end position="311"/>
    </location>
</feature>
<keyword evidence="15" id="KW-1185">Reference proteome</keyword>
<feature type="disulfide bond" evidence="10">
    <location>
        <begin position="109"/>
        <end position="118"/>
    </location>
</feature>
<comment type="caution">
    <text evidence="14">The sequence shown here is derived from an EMBL/GenBank/DDBJ whole genome shotgun (WGS) entry which is preliminary data.</text>
</comment>
<dbReference type="Gene3D" id="2.10.25.10">
    <property type="entry name" value="Laminin"/>
    <property type="match status" value="2"/>
</dbReference>
<dbReference type="OrthoDB" id="6380398at2759"/>
<dbReference type="AlphaFoldDB" id="A0A8J4TW91"/>
<evidence type="ECO:0000256" key="11">
    <source>
        <dbReference type="SAM" id="SignalP"/>
    </source>
</evidence>
<dbReference type="PRINTS" id="PR00001">
    <property type="entry name" value="GLABLOOD"/>
</dbReference>
<dbReference type="PANTHER" id="PTHR24278">
    <property type="entry name" value="COAGULATION FACTOR"/>
    <property type="match status" value="1"/>
</dbReference>
<dbReference type="Proteomes" id="UP000727407">
    <property type="component" value="Unassembled WGS sequence"/>
</dbReference>
<dbReference type="GO" id="GO:0006508">
    <property type="term" value="P:proteolysis"/>
    <property type="evidence" value="ECO:0007669"/>
    <property type="project" value="InterPro"/>
</dbReference>
<dbReference type="PROSITE" id="PS00022">
    <property type="entry name" value="EGF_1"/>
    <property type="match status" value="1"/>
</dbReference>
<dbReference type="PROSITE" id="PS00011">
    <property type="entry name" value="GLA_1"/>
    <property type="match status" value="1"/>
</dbReference>
<evidence type="ECO:0000259" key="13">
    <source>
        <dbReference type="PROSITE" id="PS50998"/>
    </source>
</evidence>
<dbReference type="FunFam" id="2.10.25.10:FF:000162">
    <property type="entry name" value="Coagulation factor X (Predicted)"/>
    <property type="match status" value="1"/>
</dbReference>
<feature type="domain" description="Gla" evidence="13">
    <location>
        <begin position="37"/>
        <end position="83"/>
    </location>
</feature>
<comment type="catalytic activity">
    <reaction evidence="1">
        <text>Selective cleavage of Arg-|-Thr and then Arg-|-Ile bonds in prothrombin to form thrombin.</text>
        <dbReference type="EC" id="3.4.21.6"/>
    </reaction>
</comment>
<dbReference type="InterPro" id="IPR000742">
    <property type="entry name" value="EGF"/>
</dbReference>
<dbReference type="CDD" id="cd00054">
    <property type="entry name" value="EGF_CA"/>
    <property type="match status" value="1"/>
</dbReference>
<evidence type="ECO:0000256" key="9">
    <source>
        <dbReference type="ARBA" id="ARBA00023180"/>
    </source>
</evidence>
<dbReference type="InterPro" id="IPR001881">
    <property type="entry name" value="EGF-like_Ca-bd_dom"/>
</dbReference>
<keyword evidence="9" id="KW-0325">Glycoprotein</keyword>
<keyword evidence="4" id="KW-0301">Gamma-carboxyglutamic acid</keyword>
<evidence type="ECO:0000256" key="7">
    <source>
        <dbReference type="ARBA" id="ARBA00022837"/>
    </source>
</evidence>
<evidence type="ECO:0000259" key="12">
    <source>
        <dbReference type="PROSITE" id="PS50026"/>
    </source>
</evidence>
<proteinExistence type="predicted"/>
<dbReference type="SUPFAM" id="SSF50494">
    <property type="entry name" value="Trypsin-like serine proteases"/>
    <property type="match status" value="1"/>
</dbReference>
<dbReference type="GO" id="GO:0005615">
    <property type="term" value="C:extracellular space"/>
    <property type="evidence" value="ECO:0007669"/>
    <property type="project" value="TreeGrafter"/>
</dbReference>
<dbReference type="SMART" id="SM00069">
    <property type="entry name" value="GLA"/>
    <property type="match status" value="1"/>
</dbReference>
<keyword evidence="5" id="KW-0964">Secreted</keyword>
<keyword evidence="6 10" id="KW-0245">EGF-like domain</keyword>
<dbReference type="FunFam" id="4.10.740.10:FF:000001">
    <property type="entry name" value="vitamin K-dependent protein S"/>
    <property type="match status" value="1"/>
</dbReference>
<dbReference type="Gene3D" id="2.40.10.10">
    <property type="entry name" value="Trypsin-like serine proteases"/>
    <property type="match status" value="1"/>
</dbReference>
<dbReference type="GO" id="GO:0005509">
    <property type="term" value="F:calcium ion binding"/>
    <property type="evidence" value="ECO:0007669"/>
    <property type="project" value="InterPro"/>
</dbReference>
<evidence type="ECO:0000313" key="15">
    <source>
        <dbReference type="Proteomes" id="UP000727407"/>
    </source>
</evidence>
<dbReference type="InterPro" id="IPR043504">
    <property type="entry name" value="Peptidase_S1_PA_chymotrypsin"/>
</dbReference>
<dbReference type="SMART" id="SM00179">
    <property type="entry name" value="EGF_CA"/>
    <property type="match status" value="1"/>
</dbReference>
<dbReference type="InterPro" id="IPR001254">
    <property type="entry name" value="Trypsin_dom"/>
</dbReference>
<comment type="caution">
    <text evidence="10">Lacks conserved residue(s) required for the propagation of feature annotation.</text>
</comment>
<dbReference type="EMBL" id="QNUK01000087">
    <property type="protein sequence ID" value="KAF5902620.1"/>
    <property type="molecule type" value="Genomic_DNA"/>
</dbReference>
<feature type="signal peptide" evidence="11">
    <location>
        <begin position="1"/>
        <end position="19"/>
    </location>
</feature>
<feature type="non-terminal residue" evidence="14">
    <location>
        <position position="1"/>
    </location>
</feature>
<organism evidence="14 15">
    <name type="scientific">Clarias magur</name>
    <name type="common">Asian catfish</name>
    <name type="synonym">Macropteronotus magur</name>
    <dbReference type="NCBI Taxonomy" id="1594786"/>
    <lineage>
        <taxon>Eukaryota</taxon>
        <taxon>Metazoa</taxon>
        <taxon>Chordata</taxon>
        <taxon>Craniata</taxon>
        <taxon>Vertebrata</taxon>
        <taxon>Euteleostomi</taxon>
        <taxon>Actinopterygii</taxon>
        <taxon>Neopterygii</taxon>
        <taxon>Teleostei</taxon>
        <taxon>Ostariophysi</taxon>
        <taxon>Siluriformes</taxon>
        <taxon>Clariidae</taxon>
        <taxon>Clarias</taxon>
    </lineage>
</organism>
<evidence type="ECO:0000256" key="5">
    <source>
        <dbReference type="ARBA" id="ARBA00022525"/>
    </source>
</evidence>
<dbReference type="PROSITE" id="PS00010">
    <property type="entry name" value="ASX_HYDROXYL"/>
    <property type="match status" value="1"/>
</dbReference>
<gene>
    <name evidence="14" type="primary">f10</name>
    <name evidence="14" type="ORF">DAT39_007670</name>
</gene>
<dbReference type="InterPro" id="IPR050442">
    <property type="entry name" value="Peptidase_S1_coag_factors"/>
</dbReference>
<dbReference type="SMART" id="SM00181">
    <property type="entry name" value="EGF"/>
    <property type="match status" value="2"/>
</dbReference>
<evidence type="ECO:0000256" key="4">
    <source>
        <dbReference type="ARBA" id="ARBA00022479"/>
    </source>
</evidence>
<dbReference type="InterPro" id="IPR009003">
    <property type="entry name" value="Peptidase_S1_PA"/>
</dbReference>
<dbReference type="PANTHER" id="PTHR24278:SF28">
    <property type="entry name" value="COAGULATION FACTOR X"/>
    <property type="match status" value="1"/>
</dbReference>
<evidence type="ECO:0000256" key="3">
    <source>
        <dbReference type="ARBA" id="ARBA00012181"/>
    </source>
</evidence>
<dbReference type="Pfam" id="PF00089">
    <property type="entry name" value="Trypsin"/>
    <property type="match status" value="1"/>
</dbReference>
<dbReference type="Pfam" id="PF00008">
    <property type="entry name" value="EGF"/>
    <property type="match status" value="1"/>
</dbReference>
<dbReference type="InterPro" id="IPR018114">
    <property type="entry name" value="TRYPSIN_HIS"/>
</dbReference>
<reference evidence="14" key="1">
    <citation type="submission" date="2020-07" db="EMBL/GenBank/DDBJ databases">
        <title>Clarias magur genome sequencing, assembly and annotation.</title>
        <authorList>
            <person name="Kushwaha B."/>
            <person name="Kumar R."/>
            <person name="Das P."/>
            <person name="Joshi C.G."/>
            <person name="Kumar D."/>
            <person name="Nagpure N.S."/>
            <person name="Pandey M."/>
            <person name="Agarwal S."/>
            <person name="Srivastava S."/>
            <person name="Singh M."/>
            <person name="Sahoo L."/>
            <person name="Jayasankar P."/>
            <person name="Meher P.K."/>
            <person name="Koringa P.G."/>
            <person name="Iquebal M.A."/>
            <person name="Das S.P."/>
            <person name="Bit A."/>
            <person name="Patnaik S."/>
            <person name="Patel N."/>
            <person name="Shah T.M."/>
            <person name="Hinsu A."/>
            <person name="Jena J.K."/>
        </authorList>
    </citation>
    <scope>NUCLEOTIDE SEQUENCE</scope>
    <source>
        <strain evidence="14">CIFAMagur01</strain>
        <tissue evidence="14">Testis</tissue>
    </source>
</reference>
<dbReference type="InterPro" id="IPR000152">
    <property type="entry name" value="EGF-type_Asp/Asn_hydroxyl_site"/>
</dbReference>
<dbReference type="InterPro" id="IPR000294">
    <property type="entry name" value="GLA_domain"/>
</dbReference>
<protein>
    <recommendedName>
        <fullName evidence="3">coagulation factor Xa</fullName>
        <ecNumber evidence="3">3.4.21.6</ecNumber>
    </recommendedName>
</protein>
<dbReference type="PROSITE" id="PS00134">
    <property type="entry name" value="TRYPSIN_HIS"/>
    <property type="match status" value="1"/>
</dbReference>
<dbReference type="InterPro" id="IPR035972">
    <property type="entry name" value="GLA-like_dom_SF"/>
</dbReference>
<dbReference type="SUPFAM" id="SSF57196">
    <property type="entry name" value="EGF/Laminin"/>
    <property type="match status" value="1"/>
</dbReference>
<sequence>MLWVFRTCLCLLFAHCATSEVFLHTKDANQVLARHRRANSVFEELKKGDMERECREERCSYEEAREIFEDVQKTNEFWNVYVDGDACLSNPCLNKGLCKDAVGKYTCSCPELFRGYNCEIAIPQLCEDKNGGCDHFCKVDQKKGTALCSCAKGYNLAADKKTCTSDDPFKCGHVFPKGTRSITIHRPTENATNTGNGTSPINVSLDTLDVNTVKTNSSAKKNTNDTESQGDSWFGLIDPSIIVEEEPVLPVSCGVTRIVNGEECPPGECPWQALLMNEDKMGFCGGTILNEYFILSAAHCMNLSRSIIVIL</sequence>
<dbReference type="PROSITE" id="PS50026">
    <property type="entry name" value="EGF_3"/>
    <property type="match status" value="1"/>
</dbReference>
<keyword evidence="7" id="KW-0106">Calcium</keyword>
<dbReference type="Pfam" id="PF14670">
    <property type="entry name" value="FXa_inhibition"/>
    <property type="match status" value="1"/>
</dbReference>
<accession>A0A8J4TW91</accession>
<dbReference type="EC" id="3.4.21.6" evidence="3"/>
<dbReference type="Pfam" id="PF00594">
    <property type="entry name" value="Gla"/>
    <property type="match status" value="1"/>
</dbReference>
<keyword evidence="8 10" id="KW-1015">Disulfide bond</keyword>
<evidence type="ECO:0000256" key="1">
    <source>
        <dbReference type="ARBA" id="ARBA00001239"/>
    </source>
</evidence>
<feature type="domain" description="EGF-like" evidence="12">
    <location>
        <begin position="83"/>
        <end position="119"/>
    </location>
</feature>
<dbReference type="SUPFAM" id="SSF57630">
    <property type="entry name" value="GLA-domain"/>
    <property type="match status" value="1"/>
</dbReference>